<dbReference type="GeneID" id="64976163"/>
<evidence type="ECO:0000256" key="1">
    <source>
        <dbReference type="SAM" id="MobiDB-lite"/>
    </source>
</evidence>
<dbReference type="RefSeq" id="XP_041558352.1">
    <property type="nucleotide sequence ID" value="XM_041705913.1"/>
</dbReference>
<reference evidence="2" key="1">
    <citation type="submission" date="2021-01" db="EMBL/GenBank/DDBJ databases">
        <authorList>
            <consortium name="Aspergillus puulaauensis MK2 genome sequencing consortium"/>
            <person name="Kazuki M."/>
            <person name="Futagami T."/>
        </authorList>
    </citation>
    <scope>NUCLEOTIDE SEQUENCE</scope>
    <source>
        <strain evidence="2">MK2</strain>
    </source>
</reference>
<accession>A0A7R7XSQ7</accession>
<feature type="region of interest" description="Disordered" evidence="1">
    <location>
        <begin position="1"/>
        <end position="52"/>
    </location>
</feature>
<proteinExistence type="predicted"/>
<dbReference type="EMBL" id="AP024447">
    <property type="protein sequence ID" value="BCS26158.1"/>
    <property type="molecule type" value="Genomic_DNA"/>
</dbReference>
<dbReference type="Proteomes" id="UP000654913">
    <property type="component" value="Chromosome 5"/>
</dbReference>
<dbReference type="AlphaFoldDB" id="A0A7R7XSQ7"/>
<keyword evidence="3" id="KW-1185">Reference proteome</keyword>
<evidence type="ECO:0000313" key="2">
    <source>
        <dbReference type="EMBL" id="BCS26158.1"/>
    </source>
</evidence>
<feature type="compositionally biased region" description="Polar residues" evidence="1">
    <location>
        <begin position="28"/>
        <end position="47"/>
    </location>
</feature>
<protein>
    <submittedName>
        <fullName evidence="2">Uncharacterized protein</fullName>
    </submittedName>
</protein>
<dbReference type="KEGG" id="apuu:APUU_50869A"/>
<name>A0A7R7XSQ7_9EURO</name>
<sequence length="112" mass="12508">MLVDRLNRREPRGYPRVVEERGRGSRSLAPSHTTWKLQMASSQSSPPGETGVVGYMVCKKRRRKKERTILLDGSLAWVETDLSAAGSSTQQRPVGTTVDELGIWRQDVEGDP</sequence>
<reference evidence="2" key="2">
    <citation type="submission" date="2021-02" db="EMBL/GenBank/DDBJ databases">
        <title>Aspergillus puulaauensis MK2 genome sequence.</title>
        <authorList>
            <person name="Futagami T."/>
            <person name="Mori K."/>
            <person name="Kadooka C."/>
            <person name="Tanaka T."/>
        </authorList>
    </citation>
    <scope>NUCLEOTIDE SEQUENCE</scope>
    <source>
        <strain evidence="2">MK2</strain>
    </source>
</reference>
<feature type="compositionally biased region" description="Basic and acidic residues" evidence="1">
    <location>
        <begin position="1"/>
        <end position="23"/>
    </location>
</feature>
<evidence type="ECO:0000313" key="3">
    <source>
        <dbReference type="Proteomes" id="UP000654913"/>
    </source>
</evidence>
<organism evidence="2 3">
    <name type="scientific">Aspergillus puulaauensis</name>
    <dbReference type="NCBI Taxonomy" id="1220207"/>
    <lineage>
        <taxon>Eukaryota</taxon>
        <taxon>Fungi</taxon>
        <taxon>Dikarya</taxon>
        <taxon>Ascomycota</taxon>
        <taxon>Pezizomycotina</taxon>
        <taxon>Eurotiomycetes</taxon>
        <taxon>Eurotiomycetidae</taxon>
        <taxon>Eurotiales</taxon>
        <taxon>Aspergillaceae</taxon>
        <taxon>Aspergillus</taxon>
    </lineage>
</organism>
<gene>
    <name evidence="2" type="ORF">APUU_50869A</name>
</gene>